<name>A0ABR9D5U2_9GAMM</name>
<evidence type="ECO:0008006" key="4">
    <source>
        <dbReference type="Google" id="ProtNLM"/>
    </source>
</evidence>
<dbReference type="EMBL" id="JACXSS010000001">
    <property type="protein sequence ID" value="MBD9357653.1"/>
    <property type="molecule type" value="Genomic_DNA"/>
</dbReference>
<accession>A0ABR9D5U2</accession>
<keyword evidence="3" id="KW-1185">Reference proteome</keyword>
<evidence type="ECO:0000256" key="1">
    <source>
        <dbReference type="SAM" id="SignalP"/>
    </source>
</evidence>
<gene>
    <name evidence="2" type="ORF">IE877_17570</name>
</gene>
<feature type="chain" id="PRO_5045441200" description="Glycine zipper 2TM domain-containing protein" evidence="1">
    <location>
        <begin position="21"/>
        <end position="101"/>
    </location>
</feature>
<dbReference type="RefSeq" id="WP_192375918.1">
    <property type="nucleotide sequence ID" value="NZ_CAJHIV010000001.1"/>
</dbReference>
<evidence type="ECO:0000313" key="3">
    <source>
        <dbReference type="Proteomes" id="UP000652176"/>
    </source>
</evidence>
<evidence type="ECO:0000313" key="2">
    <source>
        <dbReference type="EMBL" id="MBD9357653.1"/>
    </source>
</evidence>
<keyword evidence="1" id="KW-0732">Signal</keyword>
<comment type="caution">
    <text evidence="2">The sequence shown here is derived from an EMBL/GenBank/DDBJ whole genome shotgun (WGS) entry which is preliminary data.</text>
</comment>
<reference evidence="2 3" key="1">
    <citation type="submission" date="2020-09" db="EMBL/GenBank/DDBJ databases">
        <title>Methylomonas albis sp. nov. and Methylomonas fluvii sp. nov.: Two cold-adapted methanotrophs from the River Elbe and an amended description of Methylovulum psychrotolerans strain Eb1.</title>
        <authorList>
            <person name="Bussmann I.K."/>
            <person name="Klings K.-W."/>
            <person name="Warnstedt J."/>
            <person name="Hoppert M."/>
            <person name="Saborowski A."/>
            <person name="Horn F."/>
            <person name="Liebner S."/>
        </authorList>
    </citation>
    <scope>NUCLEOTIDE SEQUENCE [LARGE SCALE GENOMIC DNA]</scope>
    <source>
        <strain evidence="2 3">EbA</strain>
    </source>
</reference>
<sequence length="101" mass="10533">MFRLTSIVAMSLLVSPLALADGHGHGHGHHKHHAHYGEVERAYVQTPQPAPRYNSYDQRSTQGLLGGALGSAAGYEMSRGDPLGAGIGAAAGAWIGNGMSR</sequence>
<dbReference type="Proteomes" id="UP000652176">
    <property type="component" value="Unassembled WGS sequence"/>
</dbReference>
<organism evidence="2 3">
    <name type="scientific">Methylomonas albis</name>
    <dbReference type="NCBI Taxonomy" id="1854563"/>
    <lineage>
        <taxon>Bacteria</taxon>
        <taxon>Pseudomonadati</taxon>
        <taxon>Pseudomonadota</taxon>
        <taxon>Gammaproteobacteria</taxon>
        <taxon>Methylococcales</taxon>
        <taxon>Methylococcaceae</taxon>
        <taxon>Methylomonas</taxon>
    </lineage>
</organism>
<protein>
    <recommendedName>
        <fullName evidence="4">Glycine zipper 2TM domain-containing protein</fullName>
    </recommendedName>
</protein>
<feature type="signal peptide" evidence="1">
    <location>
        <begin position="1"/>
        <end position="20"/>
    </location>
</feature>
<proteinExistence type="predicted"/>